<dbReference type="Proteomes" id="UP000813444">
    <property type="component" value="Unassembled WGS sequence"/>
</dbReference>
<accession>A0A8K0T1I2</accession>
<dbReference type="Pfam" id="PF00400">
    <property type="entry name" value="WD40"/>
    <property type="match status" value="1"/>
</dbReference>
<proteinExistence type="predicted"/>
<dbReference type="PROSITE" id="PS50082">
    <property type="entry name" value="WD_REPEATS_2"/>
    <property type="match status" value="1"/>
</dbReference>
<dbReference type="AlphaFoldDB" id="A0A8K0T1I2"/>
<keyword evidence="1" id="KW-0853">WD repeat</keyword>
<dbReference type="EMBL" id="JAGPNK010000004">
    <property type="protein sequence ID" value="KAH7323023.1"/>
    <property type="molecule type" value="Genomic_DNA"/>
</dbReference>
<sequence>MAVVDRTLASACTQLEETSFAVSESIRDFFLYYPAARQDVATLSPELAEVRLAAQLLRSNSQSVDANTSPVPGGLISSVKAIVQASIDLANEIGEAVDRPDQNAPDRDTRLQHITDNLRALSERLANMRTALNLALDTVLLALNQGQGNTNTGEASSRPPPYPGTESNHPELPPYQSSQIFQEVVNLRARIGNADDDPLAGRQRPALAEFLDTVRQYVESTSQNLAVPVIEFSGSSAASDAVSVLSRHSRITSTIIQVAHPAPSHVSLRHIRKLDVAVEEVLEIVGLRRKGAYVFATTWFGQTRMYDCSGTACFNVSYMAFDMKFSQDESSWVYTSSAVYNNDVKRKMRLDIKAYITKKGVAAIGSHLTGYKSAEVKAVRPLAISPNGSVIALLGRGDKIFLVNPKGGLIRTIHVHVDEIVNAIFTPNGELLISASKDGTILLTEVATGETLAKQDCDTHKKLFFLGITPDGEIIVSVWGDTVMRWQWALGDLESYNLSAKRGREGRPIAMSDDCRFIACTNHEGLDISDVHSGQLLHRVRFQSGHITAAAFAPDGSHLALGKTTGITAHTTSKATLDIWQLVF</sequence>
<dbReference type="InterPro" id="IPR015943">
    <property type="entry name" value="WD40/YVTN_repeat-like_dom_sf"/>
</dbReference>
<feature type="repeat" description="WD" evidence="1">
    <location>
        <begin position="413"/>
        <end position="454"/>
    </location>
</feature>
<dbReference type="SUPFAM" id="SSF63829">
    <property type="entry name" value="Calcium-dependent phosphotriesterase"/>
    <property type="match status" value="1"/>
</dbReference>
<feature type="region of interest" description="Disordered" evidence="2">
    <location>
        <begin position="147"/>
        <end position="174"/>
    </location>
</feature>
<evidence type="ECO:0000313" key="3">
    <source>
        <dbReference type="EMBL" id="KAH7323023.1"/>
    </source>
</evidence>
<keyword evidence="4" id="KW-1185">Reference proteome</keyword>
<dbReference type="PANTHER" id="PTHR19879:SF9">
    <property type="entry name" value="TRANSCRIPTION INITIATION FACTOR TFIID SUBUNIT 5"/>
    <property type="match status" value="1"/>
</dbReference>
<dbReference type="InterPro" id="IPR001680">
    <property type="entry name" value="WD40_rpt"/>
</dbReference>
<comment type="caution">
    <text evidence="3">The sequence shown here is derived from an EMBL/GenBank/DDBJ whole genome shotgun (WGS) entry which is preliminary data.</text>
</comment>
<dbReference type="Gene3D" id="2.130.10.10">
    <property type="entry name" value="YVTN repeat-like/Quinoprotein amine dehydrogenase"/>
    <property type="match status" value="2"/>
</dbReference>
<evidence type="ECO:0008006" key="5">
    <source>
        <dbReference type="Google" id="ProtNLM"/>
    </source>
</evidence>
<dbReference type="OrthoDB" id="2013972at2759"/>
<evidence type="ECO:0000256" key="2">
    <source>
        <dbReference type="SAM" id="MobiDB-lite"/>
    </source>
</evidence>
<name>A0A8K0T1I2_9HYPO</name>
<reference evidence="3" key="1">
    <citation type="journal article" date="2021" name="Nat. Commun.">
        <title>Genetic determinants of endophytism in the Arabidopsis root mycobiome.</title>
        <authorList>
            <person name="Mesny F."/>
            <person name="Miyauchi S."/>
            <person name="Thiergart T."/>
            <person name="Pickel B."/>
            <person name="Atanasova L."/>
            <person name="Karlsson M."/>
            <person name="Huettel B."/>
            <person name="Barry K.W."/>
            <person name="Haridas S."/>
            <person name="Chen C."/>
            <person name="Bauer D."/>
            <person name="Andreopoulos W."/>
            <person name="Pangilinan J."/>
            <person name="LaButti K."/>
            <person name="Riley R."/>
            <person name="Lipzen A."/>
            <person name="Clum A."/>
            <person name="Drula E."/>
            <person name="Henrissat B."/>
            <person name="Kohler A."/>
            <person name="Grigoriev I.V."/>
            <person name="Martin F.M."/>
            <person name="Hacquard S."/>
        </authorList>
    </citation>
    <scope>NUCLEOTIDE SEQUENCE</scope>
    <source>
        <strain evidence="3">MPI-CAGE-CH-0235</strain>
    </source>
</reference>
<evidence type="ECO:0000256" key="1">
    <source>
        <dbReference type="PROSITE-ProRule" id="PRU00221"/>
    </source>
</evidence>
<dbReference type="PANTHER" id="PTHR19879">
    <property type="entry name" value="TRANSCRIPTION INITIATION FACTOR TFIID"/>
    <property type="match status" value="1"/>
</dbReference>
<dbReference type="SMART" id="SM00320">
    <property type="entry name" value="WD40"/>
    <property type="match status" value="2"/>
</dbReference>
<protein>
    <recommendedName>
        <fullName evidence="5">NACHT-NTPase and P-loop NTPases N-terminal domain-containing protein</fullName>
    </recommendedName>
</protein>
<evidence type="ECO:0000313" key="4">
    <source>
        <dbReference type="Proteomes" id="UP000813444"/>
    </source>
</evidence>
<gene>
    <name evidence="3" type="ORF">B0I35DRAFT_476919</name>
</gene>
<organism evidence="3 4">
    <name type="scientific">Stachybotrys elegans</name>
    <dbReference type="NCBI Taxonomy" id="80388"/>
    <lineage>
        <taxon>Eukaryota</taxon>
        <taxon>Fungi</taxon>
        <taxon>Dikarya</taxon>
        <taxon>Ascomycota</taxon>
        <taxon>Pezizomycotina</taxon>
        <taxon>Sordariomycetes</taxon>
        <taxon>Hypocreomycetidae</taxon>
        <taxon>Hypocreales</taxon>
        <taxon>Stachybotryaceae</taxon>
        <taxon>Stachybotrys</taxon>
    </lineage>
</organism>